<dbReference type="PANTHER" id="PTHR10851:SF0">
    <property type="entry name" value="PYRIDOXINE-5'-PHOSPHATE OXIDASE"/>
    <property type="match status" value="1"/>
</dbReference>
<evidence type="ECO:0000259" key="7">
    <source>
        <dbReference type="Pfam" id="PF10590"/>
    </source>
</evidence>
<dbReference type="SUPFAM" id="SSF50475">
    <property type="entry name" value="FMN-binding split barrel"/>
    <property type="match status" value="1"/>
</dbReference>
<reference evidence="8 9" key="1">
    <citation type="submission" date="2019-09" db="EMBL/GenBank/DDBJ databases">
        <title>Genome sequencing of strain KACC 19322.</title>
        <authorList>
            <person name="Heo J."/>
            <person name="Kim S.-J."/>
            <person name="Kim J.-S."/>
            <person name="Hong S.-B."/>
            <person name="Kwon S.-W."/>
        </authorList>
    </citation>
    <scope>NUCLEOTIDE SEQUENCE [LARGE SCALE GENOMIC DNA]</scope>
    <source>
        <strain evidence="8 9">KACC 19322</strain>
    </source>
</reference>
<feature type="domain" description="Pyridoxamine 5'-phosphate oxidase N-terminal" evidence="6">
    <location>
        <begin position="39"/>
        <end position="154"/>
    </location>
</feature>
<dbReference type="Gene3D" id="2.30.110.10">
    <property type="entry name" value="Electron Transport, Fmn-binding Protein, Chain A"/>
    <property type="match status" value="1"/>
</dbReference>
<dbReference type="OrthoDB" id="9780392at2"/>
<evidence type="ECO:0000313" key="9">
    <source>
        <dbReference type="Proteomes" id="UP000322159"/>
    </source>
</evidence>
<keyword evidence="3 5" id="KW-0288">FMN</keyword>
<feature type="binding site" evidence="5">
    <location>
        <position position="201"/>
    </location>
    <ligand>
        <name>FMN</name>
        <dbReference type="ChEBI" id="CHEBI:58210"/>
    </ligand>
</feature>
<feature type="binding site" evidence="5">
    <location>
        <position position="191"/>
    </location>
    <ligand>
        <name>FMN</name>
        <dbReference type="ChEBI" id="CHEBI:58210"/>
    </ligand>
</feature>
<evidence type="ECO:0000256" key="4">
    <source>
        <dbReference type="ARBA" id="ARBA00023002"/>
    </source>
</evidence>
<dbReference type="NCBIfam" id="NF004231">
    <property type="entry name" value="PRK05679.1"/>
    <property type="match status" value="1"/>
</dbReference>
<evidence type="ECO:0000256" key="3">
    <source>
        <dbReference type="ARBA" id="ARBA00022643"/>
    </source>
</evidence>
<dbReference type="Pfam" id="PF10590">
    <property type="entry name" value="PNP_phzG_C"/>
    <property type="match status" value="1"/>
</dbReference>
<dbReference type="EMBL" id="CP043504">
    <property type="protein sequence ID" value="QEO09445.1"/>
    <property type="molecule type" value="Genomic_DNA"/>
</dbReference>
<dbReference type="Pfam" id="PF01243">
    <property type="entry name" value="PNPOx_N"/>
    <property type="match status" value="1"/>
</dbReference>
<gene>
    <name evidence="8" type="ORF">FLP23_05130</name>
</gene>
<feature type="domain" description="Pyridoxine 5'-phosphate oxidase dimerisation C-terminal" evidence="7">
    <location>
        <begin position="178"/>
        <end position="218"/>
    </location>
</feature>
<organism evidence="8 9">
    <name type="scientific">Protaetiibacter larvae</name>
    <dbReference type="NCBI Taxonomy" id="2592654"/>
    <lineage>
        <taxon>Bacteria</taxon>
        <taxon>Bacillati</taxon>
        <taxon>Actinomycetota</taxon>
        <taxon>Actinomycetes</taxon>
        <taxon>Micrococcales</taxon>
        <taxon>Microbacteriaceae</taxon>
        <taxon>Protaetiibacter</taxon>
    </lineage>
</organism>
<comment type="similarity">
    <text evidence="1">Belongs to the pyridoxamine 5'-phosphate oxidase family.</text>
</comment>
<feature type="binding site" evidence="5">
    <location>
        <position position="111"/>
    </location>
    <ligand>
        <name>FMN</name>
        <dbReference type="ChEBI" id="CHEBI:58210"/>
    </ligand>
</feature>
<dbReference type="InterPro" id="IPR000659">
    <property type="entry name" value="Pyridox_Oxase"/>
</dbReference>
<evidence type="ECO:0000256" key="5">
    <source>
        <dbReference type="PIRSR" id="PIRSR000190-2"/>
    </source>
</evidence>
<feature type="binding site" evidence="5">
    <location>
        <position position="88"/>
    </location>
    <ligand>
        <name>FMN</name>
        <dbReference type="ChEBI" id="CHEBI:58210"/>
    </ligand>
</feature>
<dbReference type="KEGG" id="lyk:FLP23_05130"/>
<dbReference type="GO" id="GO:0008615">
    <property type="term" value="P:pyridoxine biosynthetic process"/>
    <property type="evidence" value="ECO:0007669"/>
    <property type="project" value="InterPro"/>
</dbReference>
<evidence type="ECO:0000256" key="2">
    <source>
        <dbReference type="ARBA" id="ARBA00022630"/>
    </source>
</evidence>
<accession>A0A5C1Y893</accession>
<dbReference type="GO" id="GO:0010181">
    <property type="term" value="F:FMN binding"/>
    <property type="evidence" value="ECO:0007669"/>
    <property type="project" value="InterPro"/>
</dbReference>
<dbReference type="PIRSF" id="PIRSF000190">
    <property type="entry name" value="Pyd_amn-ph_oxd"/>
    <property type="match status" value="1"/>
</dbReference>
<comment type="cofactor">
    <cofactor evidence="5">
        <name>FMN</name>
        <dbReference type="ChEBI" id="CHEBI:58210"/>
    </cofactor>
    <text evidence="5">Binds 1 FMN per subunit.</text>
</comment>
<dbReference type="EC" id="1.4.3.5" evidence="8"/>
<name>A0A5C1Y893_9MICO</name>
<dbReference type="Proteomes" id="UP000322159">
    <property type="component" value="Chromosome"/>
</dbReference>
<dbReference type="InterPro" id="IPR011576">
    <property type="entry name" value="Pyridox_Oxase_N"/>
</dbReference>
<dbReference type="RefSeq" id="WP_149324867.1">
    <property type="nucleotide sequence ID" value="NZ_CP043504.1"/>
</dbReference>
<dbReference type="GO" id="GO:0004733">
    <property type="term" value="F:pyridoxamine phosphate oxidase activity"/>
    <property type="evidence" value="ECO:0007669"/>
    <property type="project" value="UniProtKB-EC"/>
</dbReference>
<keyword evidence="2" id="KW-0285">Flavoprotein</keyword>
<evidence type="ECO:0000313" key="8">
    <source>
        <dbReference type="EMBL" id="QEO09445.1"/>
    </source>
</evidence>
<dbReference type="AlphaFoldDB" id="A0A5C1Y893"/>
<dbReference type="InterPro" id="IPR019576">
    <property type="entry name" value="Pyridoxamine_oxidase_dimer_C"/>
</dbReference>
<dbReference type="PANTHER" id="PTHR10851">
    <property type="entry name" value="PYRIDOXINE-5-PHOSPHATE OXIDASE"/>
    <property type="match status" value="1"/>
</dbReference>
<protein>
    <submittedName>
        <fullName evidence="8">Pyridoxal 5'-phosphate synthase</fullName>
        <ecNumber evidence="8">1.4.3.5</ecNumber>
    </submittedName>
</protein>
<keyword evidence="9" id="KW-1185">Reference proteome</keyword>
<proteinExistence type="inferred from homology"/>
<feature type="binding site" evidence="5">
    <location>
        <begin position="67"/>
        <end position="72"/>
    </location>
    <ligand>
        <name>FMN</name>
        <dbReference type="ChEBI" id="CHEBI:58210"/>
    </ligand>
</feature>
<evidence type="ECO:0000256" key="1">
    <source>
        <dbReference type="ARBA" id="ARBA00007301"/>
    </source>
</evidence>
<sequence>MTEELRARLRALPSFPGVLPVFDPSGAPPEPEPLFLAWLDEAVRDGVFAPHAATLATTDATGAPSARVLILKDLDDDGWSIATPADSRPGEAMLASGRAALTFFWPSLGRQVRVEGAVRRAPEAESAADFLARPASARATALVGRPSAALADEAAYRAARDAAAARLEAEPGLVPPEWALWRIVAELVEFWQASDDRAHVRLRYRRTGASWARERLWP</sequence>
<keyword evidence="4 8" id="KW-0560">Oxidoreductase</keyword>
<evidence type="ECO:0000259" key="6">
    <source>
        <dbReference type="Pfam" id="PF01243"/>
    </source>
</evidence>
<dbReference type="InterPro" id="IPR012349">
    <property type="entry name" value="Split_barrel_FMN-bd"/>
</dbReference>